<keyword evidence="4" id="KW-1185">Reference proteome</keyword>
<organism evidence="3 4">
    <name type="scientific">Microlunatus ginsengisoli</name>
    <dbReference type="NCBI Taxonomy" id="363863"/>
    <lineage>
        <taxon>Bacteria</taxon>
        <taxon>Bacillati</taxon>
        <taxon>Actinomycetota</taxon>
        <taxon>Actinomycetes</taxon>
        <taxon>Propionibacteriales</taxon>
        <taxon>Propionibacteriaceae</taxon>
        <taxon>Microlunatus</taxon>
    </lineage>
</organism>
<name>A0ABP6ZQF3_9ACTN</name>
<evidence type="ECO:0000313" key="4">
    <source>
        <dbReference type="Proteomes" id="UP001501490"/>
    </source>
</evidence>
<keyword evidence="2" id="KW-1133">Transmembrane helix</keyword>
<dbReference type="Proteomes" id="UP001501490">
    <property type="component" value="Unassembled WGS sequence"/>
</dbReference>
<sequence length="276" mass="28579">MPIVPPLPKSVDDARHGLEPVDDEGCIRNLGGGYRGRVMPNQPPGSETPGADPFRPGSPGPESLDGASGMGSTPSGPSFAPGSPQPRWSRPLGPEPVARPDPETYRPPQSRLPAVLTALAVGVVALVVALASVLAHRADQVVAIPSPTRSAASPHITVTKDSIEFTTRSGAGRLTILDHTWRDAQNGGGSALQVRIRIACSSGVVDYDPFDFQAFDASGSLFDLATEEVDGPLLGVGALQAGEQTTGLVAFVIPRGEVTLLMSDDADSVTALKVPD</sequence>
<proteinExistence type="predicted"/>
<feature type="region of interest" description="Disordered" evidence="1">
    <location>
        <begin position="1"/>
        <end position="106"/>
    </location>
</feature>
<evidence type="ECO:0008006" key="5">
    <source>
        <dbReference type="Google" id="ProtNLM"/>
    </source>
</evidence>
<comment type="caution">
    <text evidence="3">The sequence shown here is derived from an EMBL/GenBank/DDBJ whole genome shotgun (WGS) entry which is preliminary data.</text>
</comment>
<reference evidence="4" key="1">
    <citation type="journal article" date="2019" name="Int. J. Syst. Evol. Microbiol.">
        <title>The Global Catalogue of Microorganisms (GCM) 10K type strain sequencing project: providing services to taxonomists for standard genome sequencing and annotation.</title>
        <authorList>
            <consortium name="The Broad Institute Genomics Platform"/>
            <consortium name="The Broad Institute Genome Sequencing Center for Infectious Disease"/>
            <person name="Wu L."/>
            <person name="Ma J."/>
        </authorList>
    </citation>
    <scope>NUCLEOTIDE SEQUENCE [LARGE SCALE GENOMIC DNA]</scope>
    <source>
        <strain evidence="4">JCM 16929</strain>
    </source>
</reference>
<feature type="compositionally biased region" description="Basic and acidic residues" evidence="1">
    <location>
        <begin position="10"/>
        <end position="19"/>
    </location>
</feature>
<gene>
    <name evidence="3" type="ORF">GCM10022236_16310</name>
</gene>
<evidence type="ECO:0000256" key="1">
    <source>
        <dbReference type="SAM" id="MobiDB-lite"/>
    </source>
</evidence>
<evidence type="ECO:0000313" key="3">
    <source>
        <dbReference type="EMBL" id="GAA3615101.1"/>
    </source>
</evidence>
<accession>A0ABP6ZQF3</accession>
<evidence type="ECO:0000256" key="2">
    <source>
        <dbReference type="SAM" id="Phobius"/>
    </source>
</evidence>
<protein>
    <recommendedName>
        <fullName evidence="5">DUF4352 domain-containing protein</fullName>
    </recommendedName>
</protein>
<keyword evidence="2" id="KW-0472">Membrane</keyword>
<keyword evidence="2" id="KW-0812">Transmembrane</keyword>
<feature type="transmembrane region" description="Helical" evidence="2">
    <location>
        <begin position="114"/>
        <end position="135"/>
    </location>
</feature>
<dbReference type="EMBL" id="BAABAB010000010">
    <property type="protein sequence ID" value="GAA3615101.1"/>
    <property type="molecule type" value="Genomic_DNA"/>
</dbReference>